<dbReference type="GO" id="GO:0042981">
    <property type="term" value="P:regulation of apoptotic process"/>
    <property type="evidence" value="ECO:0007669"/>
    <property type="project" value="InterPro"/>
</dbReference>
<evidence type="ECO:0000313" key="1">
    <source>
        <dbReference type="EMBL" id="VDN16612.1"/>
    </source>
</evidence>
<dbReference type="EMBL" id="UYRU01066478">
    <property type="protein sequence ID" value="VDN16612.1"/>
    <property type="molecule type" value="Genomic_DNA"/>
</dbReference>
<gene>
    <name evidence="1" type="ORF">DILT_LOCUS12443</name>
</gene>
<dbReference type="OrthoDB" id="10055976at2759"/>
<dbReference type="InterPro" id="IPR008477">
    <property type="entry name" value="TNFAIP8-like"/>
</dbReference>
<evidence type="ECO:0000313" key="2">
    <source>
        <dbReference type="Proteomes" id="UP000281553"/>
    </source>
</evidence>
<dbReference type="Gene3D" id="1.20.1440.160">
    <property type="entry name" value="Tumor necrosis factor alpha-induced protein 8-like"/>
    <property type="match status" value="1"/>
</dbReference>
<dbReference type="AlphaFoldDB" id="A0A3P7P973"/>
<keyword evidence="2" id="KW-1185">Reference proteome</keyword>
<name>A0A3P7P973_DIBLA</name>
<dbReference type="Pfam" id="PF05527">
    <property type="entry name" value="TNFAIP8"/>
    <property type="match status" value="1"/>
</dbReference>
<dbReference type="Proteomes" id="UP000281553">
    <property type="component" value="Unassembled WGS sequence"/>
</dbReference>
<protein>
    <submittedName>
        <fullName evidence="1">Uncharacterized protein</fullName>
    </submittedName>
</protein>
<accession>A0A3P7P973</accession>
<dbReference type="InterPro" id="IPR038355">
    <property type="entry name" value="TNFAIP8_sf"/>
</dbReference>
<sequence>MWEGRDLLRSAASRFIKYTNNSLREQKASETIQELQKLLQEVGRLSEEVLGGHLTPKNIKAMHLLVEFFSSTEFITELLSTHPPYQALSSLLATDLQDLMDRGQF</sequence>
<organism evidence="1 2">
    <name type="scientific">Dibothriocephalus latus</name>
    <name type="common">Fish tapeworm</name>
    <name type="synonym">Diphyllobothrium latum</name>
    <dbReference type="NCBI Taxonomy" id="60516"/>
    <lineage>
        <taxon>Eukaryota</taxon>
        <taxon>Metazoa</taxon>
        <taxon>Spiralia</taxon>
        <taxon>Lophotrochozoa</taxon>
        <taxon>Platyhelminthes</taxon>
        <taxon>Cestoda</taxon>
        <taxon>Eucestoda</taxon>
        <taxon>Diphyllobothriidea</taxon>
        <taxon>Diphyllobothriidae</taxon>
        <taxon>Dibothriocephalus</taxon>
    </lineage>
</organism>
<reference evidence="1 2" key="1">
    <citation type="submission" date="2018-11" db="EMBL/GenBank/DDBJ databases">
        <authorList>
            <consortium name="Pathogen Informatics"/>
        </authorList>
    </citation>
    <scope>NUCLEOTIDE SEQUENCE [LARGE SCALE GENOMIC DNA]</scope>
</reference>
<proteinExistence type="predicted"/>